<keyword evidence="6 8" id="KW-0675">Receptor</keyword>
<dbReference type="SMART" id="SM01381">
    <property type="entry name" value="7TM_GPCR_Srsx"/>
    <property type="match status" value="1"/>
</dbReference>
<dbReference type="GO" id="GO:0071482">
    <property type="term" value="P:cellular response to light stimulus"/>
    <property type="evidence" value="ECO:0000318"/>
    <property type="project" value="GO_Central"/>
</dbReference>
<dbReference type="InterPro" id="IPR050125">
    <property type="entry name" value="GPCR_opsins"/>
</dbReference>
<feature type="non-terminal residue" evidence="11">
    <location>
        <position position="302"/>
    </location>
</feature>
<dbReference type="PROSITE" id="PS00237">
    <property type="entry name" value="G_PROTEIN_RECEP_F1_1"/>
    <property type="match status" value="1"/>
</dbReference>
<dbReference type="InterPro" id="IPR017452">
    <property type="entry name" value="GPCR_Rhodpsn_7TM"/>
</dbReference>
<evidence type="ECO:0000256" key="2">
    <source>
        <dbReference type="ARBA" id="ARBA00022692"/>
    </source>
</evidence>
<reference evidence="11 12" key="1">
    <citation type="journal article" date="2007" name="Science">
        <title>Sea anemone genome reveals ancestral eumetazoan gene repertoire and genomic organization.</title>
        <authorList>
            <person name="Putnam N.H."/>
            <person name="Srivastava M."/>
            <person name="Hellsten U."/>
            <person name="Dirks B."/>
            <person name="Chapman J."/>
            <person name="Salamov A."/>
            <person name="Terry A."/>
            <person name="Shapiro H."/>
            <person name="Lindquist E."/>
            <person name="Kapitonov V.V."/>
            <person name="Jurka J."/>
            <person name="Genikhovich G."/>
            <person name="Grigoriev I.V."/>
            <person name="Lucas S.M."/>
            <person name="Steele R.E."/>
            <person name="Finnerty J.R."/>
            <person name="Technau U."/>
            <person name="Martindale M.Q."/>
            <person name="Rokhsar D.S."/>
        </authorList>
    </citation>
    <scope>NUCLEOTIDE SEQUENCE [LARGE SCALE GENOMIC DNA]</scope>
    <source>
        <strain evidence="12">CH2 X CH6</strain>
    </source>
</reference>
<dbReference type="InterPro" id="IPR000276">
    <property type="entry name" value="GPCR_Rhodpsn"/>
</dbReference>
<dbReference type="AlphaFoldDB" id="A7S1K2"/>
<dbReference type="PRINTS" id="PR00237">
    <property type="entry name" value="GPCRRHODOPSN"/>
</dbReference>
<proteinExistence type="inferred from homology"/>
<evidence type="ECO:0000256" key="4">
    <source>
        <dbReference type="ARBA" id="ARBA00023040"/>
    </source>
</evidence>
<dbReference type="FunFam" id="1.20.1070.10:FF:000770">
    <property type="entry name" value="Predicted protein"/>
    <property type="match status" value="1"/>
</dbReference>
<feature type="transmembrane region" description="Helical" evidence="9">
    <location>
        <begin position="176"/>
        <end position="202"/>
    </location>
</feature>
<keyword evidence="4 8" id="KW-0297">G-protein coupled receptor</keyword>
<keyword evidence="5 9" id="KW-0472">Membrane</keyword>
<gene>
    <name evidence="11" type="ORF">NEMVEDRAFT_v1g101008</name>
</gene>
<evidence type="ECO:0000313" key="12">
    <source>
        <dbReference type="Proteomes" id="UP000001593"/>
    </source>
</evidence>
<dbReference type="CDD" id="cd00637">
    <property type="entry name" value="7tm_classA_rhodopsin-like"/>
    <property type="match status" value="1"/>
</dbReference>
<evidence type="ECO:0000256" key="3">
    <source>
        <dbReference type="ARBA" id="ARBA00022989"/>
    </source>
</evidence>
<keyword evidence="3 9" id="KW-1133">Transmembrane helix</keyword>
<dbReference type="OMA" id="KRIYTKR"/>
<dbReference type="PANTHER" id="PTHR24240">
    <property type="entry name" value="OPSIN"/>
    <property type="match status" value="1"/>
</dbReference>
<keyword evidence="2 8" id="KW-0812">Transmembrane</keyword>
<dbReference type="SUPFAM" id="SSF81321">
    <property type="entry name" value="Family A G protein-coupled receptor-like"/>
    <property type="match status" value="1"/>
</dbReference>
<feature type="transmembrane region" description="Helical" evidence="9">
    <location>
        <begin position="262"/>
        <end position="283"/>
    </location>
</feature>
<comment type="subcellular location">
    <subcellularLocation>
        <location evidence="1">Membrane</location>
        <topology evidence="1">Multi-pass membrane protein</topology>
    </subcellularLocation>
</comment>
<dbReference type="InParanoid" id="A7S1K2"/>
<dbReference type="Proteomes" id="UP000001593">
    <property type="component" value="Unassembled WGS sequence"/>
</dbReference>
<dbReference type="GO" id="GO:0007602">
    <property type="term" value="P:phototransduction"/>
    <property type="evidence" value="ECO:0000318"/>
    <property type="project" value="GO_Central"/>
</dbReference>
<evidence type="ECO:0000259" key="10">
    <source>
        <dbReference type="PROSITE" id="PS50262"/>
    </source>
</evidence>
<accession>A7S1K2</accession>
<dbReference type="PhylomeDB" id="A7S1K2"/>
<protein>
    <recommendedName>
        <fullName evidence="10">G-protein coupled receptors family 1 profile domain-containing protein</fullName>
    </recommendedName>
</protein>
<keyword evidence="7 8" id="KW-0807">Transducer</keyword>
<evidence type="ECO:0000256" key="5">
    <source>
        <dbReference type="ARBA" id="ARBA00023136"/>
    </source>
</evidence>
<feature type="transmembrane region" description="Helical" evidence="9">
    <location>
        <begin position="20"/>
        <end position="42"/>
    </location>
</feature>
<feature type="transmembrane region" description="Helical" evidence="9">
    <location>
        <begin position="230"/>
        <end position="250"/>
    </location>
</feature>
<organism evidence="11 12">
    <name type="scientific">Nematostella vectensis</name>
    <name type="common">Starlet sea anemone</name>
    <dbReference type="NCBI Taxonomy" id="45351"/>
    <lineage>
        <taxon>Eukaryota</taxon>
        <taxon>Metazoa</taxon>
        <taxon>Cnidaria</taxon>
        <taxon>Anthozoa</taxon>
        <taxon>Hexacorallia</taxon>
        <taxon>Actiniaria</taxon>
        <taxon>Edwardsiidae</taxon>
        <taxon>Nematostella</taxon>
    </lineage>
</organism>
<feature type="transmembrane region" description="Helical" evidence="9">
    <location>
        <begin position="54"/>
        <end position="79"/>
    </location>
</feature>
<comment type="similarity">
    <text evidence="8">Belongs to the G-protein coupled receptor 1 family.</text>
</comment>
<evidence type="ECO:0000256" key="7">
    <source>
        <dbReference type="ARBA" id="ARBA00023224"/>
    </source>
</evidence>
<dbReference type="STRING" id="45351.A7S1K2"/>
<feature type="domain" description="G-protein coupled receptors family 1 profile" evidence="10">
    <location>
        <begin position="33"/>
        <end position="281"/>
    </location>
</feature>
<evidence type="ECO:0000256" key="8">
    <source>
        <dbReference type="RuleBase" id="RU000688"/>
    </source>
</evidence>
<feature type="transmembrane region" description="Helical" evidence="9">
    <location>
        <begin position="133"/>
        <end position="156"/>
    </location>
</feature>
<dbReference type="GO" id="GO:0008020">
    <property type="term" value="F:G protein-coupled photoreceptor activity"/>
    <property type="evidence" value="ECO:0000318"/>
    <property type="project" value="GO_Central"/>
</dbReference>
<name>A7S1K2_NEMVE</name>
<evidence type="ECO:0000256" key="6">
    <source>
        <dbReference type="ARBA" id="ARBA00023170"/>
    </source>
</evidence>
<dbReference type="EMBL" id="DS469565">
    <property type="protein sequence ID" value="EDO42339.1"/>
    <property type="molecule type" value="Genomic_DNA"/>
</dbReference>
<evidence type="ECO:0000256" key="9">
    <source>
        <dbReference type="SAM" id="Phobius"/>
    </source>
</evidence>
<dbReference type="GO" id="GO:0007186">
    <property type="term" value="P:G protein-coupled receptor signaling pathway"/>
    <property type="evidence" value="ECO:0000318"/>
    <property type="project" value="GO_Central"/>
</dbReference>
<evidence type="ECO:0000256" key="1">
    <source>
        <dbReference type="ARBA" id="ARBA00004141"/>
    </source>
</evidence>
<dbReference type="PROSITE" id="PS50262">
    <property type="entry name" value="G_PROTEIN_RECEP_F1_2"/>
    <property type="match status" value="1"/>
</dbReference>
<dbReference type="eggNOG" id="KOG3656">
    <property type="taxonomic scope" value="Eukaryota"/>
</dbReference>
<dbReference type="GO" id="GO:0005886">
    <property type="term" value="C:plasma membrane"/>
    <property type="evidence" value="ECO:0000318"/>
    <property type="project" value="GO_Central"/>
</dbReference>
<feature type="transmembrane region" description="Helical" evidence="9">
    <location>
        <begin position="91"/>
        <end position="112"/>
    </location>
</feature>
<evidence type="ECO:0000313" key="11">
    <source>
        <dbReference type="EMBL" id="EDO42339.1"/>
    </source>
</evidence>
<sequence length="302" mass="34387">MNSSSLEVSTRPYALLYTEAIFLSFICLISLTGNLSLFIIVLRNRNLRTRSNWFTLNLAFADVLVSSVNMPVTIATILAEKWLLGTTACSISAFLTILSFIASVMSLALIAVNRFFFIVRWRSYSSLFKRSRVVIYISIDWGISLLLSSPPLLGWARFDYIPGKSYCFVFWPSDVLFMYFMIFVCFCGPLVTMAVCYTKILLFTREHKRKVMAEVTGAVSPEETKITNTLLIVLAVFLLSWSPFAITMFLDVYYDKPLPRAIDMGSLLLGYLNSLCNPIIYAVRNRKFRTAYIKLYSACLPF</sequence>
<keyword evidence="12" id="KW-1185">Reference proteome</keyword>
<dbReference type="Pfam" id="PF00001">
    <property type="entry name" value="7tm_1"/>
    <property type="match status" value="1"/>
</dbReference>
<dbReference type="Gene3D" id="1.20.1070.10">
    <property type="entry name" value="Rhodopsin 7-helix transmembrane proteins"/>
    <property type="match status" value="1"/>
</dbReference>
<dbReference type="HOGENOM" id="CLU_009579_3_3_1"/>